<keyword evidence="1" id="KW-1133">Transmembrane helix</keyword>
<sequence>MIQQTKVATLVVLSVLASAIGWSLSQLWPMWFEQGIPISVGSAVAMVLVALSLLVWTLMTRARLKPGSQAPRLHPLIAARTAALAMSASRVGSLVLGFYFGVALSSLAGANSPAASNRIVISVITAVASLFTAAIALWLERICRLPQPPAKSDVRNGTSA</sequence>
<dbReference type="InterPro" id="IPR021517">
    <property type="entry name" value="DUF3180"/>
</dbReference>
<evidence type="ECO:0008006" key="3">
    <source>
        <dbReference type="Google" id="ProtNLM"/>
    </source>
</evidence>
<dbReference type="Pfam" id="PF11377">
    <property type="entry name" value="DUF3180"/>
    <property type="match status" value="1"/>
</dbReference>
<dbReference type="AlphaFoldDB" id="A0A094Q9I1"/>
<gene>
    <name evidence="2" type="ORF">GM51_7610</name>
</gene>
<name>A0A094Q9I1_9ZZZZ</name>
<comment type="caution">
    <text evidence="2">The sequence shown here is derived from an EMBL/GenBank/DDBJ whole genome shotgun (WGS) entry which is preliminary data.</text>
</comment>
<proteinExistence type="predicted"/>
<evidence type="ECO:0000313" key="2">
    <source>
        <dbReference type="EMBL" id="KGA18799.1"/>
    </source>
</evidence>
<feature type="transmembrane region" description="Helical" evidence="1">
    <location>
        <begin position="35"/>
        <end position="56"/>
    </location>
</feature>
<evidence type="ECO:0000256" key="1">
    <source>
        <dbReference type="SAM" id="Phobius"/>
    </source>
</evidence>
<accession>A0A094Q9I1</accession>
<keyword evidence="1" id="KW-0472">Membrane</keyword>
<protein>
    <recommendedName>
        <fullName evidence="3">DUF3180 domain-containing protein</fullName>
    </recommendedName>
</protein>
<dbReference type="EMBL" id="JNSL01000038">
    <property type="protein sequence ID" value="KGA18799.1"/>
    <property type="molecule type" value="Genomic_DNA"/>
</dbReference>
<organism evidence="2">
    <name type="scientific">freshwater metagenome</name>
    <dbReference type="NCBI Taxonomy" id="449393"/>
    <lineage>
        <taxon>unclassified sequences</taxon>
        <taxon>metagenomes</taxon>
        <taxon>ecological metagenomes</taxon>
    </lineage>
</organism>
<keyword evidence="1" id="KW-0812">Transmembrane</keyword>
<feature type="transmembrane region" description="Helical" evidence="1">
    <location>
        <begin position="119"/>
        <end position="139"/>
    </location>
</feature>
<reference evidence="2" key="1">
    <citation type="submission" date="2014-06" db="EMBL/GenBank/DDBJ databases">
        <title>Key roles for freshwater Actinobacteria revealed by deep metagenomic sequencing.</title>
        <authorList>
            <person name="Ghai R."/>
            <person name="Mizuno C.M."/>
            <person name="Picazo A."/>
            <person name="Camacho A."/>
            <person name="Rodriguez-Valera F."/>
        </authorList>
    </citation>
    <scope>NUCLEOTIDE SEQUENCE</scope>
</reference>
<feature type="transmembrane region" description="Helical" evidence="1">
    <location>
        <begin position="77"/>
        <end position="99"/>
    </location>
</feature>